<gene>
    <name evidence="1" type="ORF">BJ085DRAFT_34974</name>
</gene>
<accession>A0A4P9ZNZ6</accession>
<reference evidence="2" key="1">
    <citation type="journal article" date="2018" name="Nat. Microbiol.">
        <title>Leveraging single-cell genomics to expand the fungal tree of life.</title>
        <authorList>
            <person name="Ahrendt S.R."/>
            <person name="Quandt C.A."/>
            <person name="Ciobanu D."/>
            <person name="Clum A."/>
            <person name="Salamov A."/>
            <person name="Andreopoulos B."/>
            <person name="Cheng J.F."/>
            <person name="Woyke T."/>
            <person name="Pelin A."/>
            <person name="Henrissat B."/>
            <person name="Reynolds N.K."/>
            <person name="Benny G.L."/>
            <person name="Smith M.E."/>
            <person name="James T.Y."/>
            <person name="Grigoriev I.V."/>
        </authorList>
    </citation>
    <scope>NUCLEOTIDE SEQUENCE [LARGE SCALE GENOMIC DNA]</scope>
    <source>
        <strain evidence="2">RSA 468</strain>
    </source>
</reference>
<evidence type="ECO:0000313" key="2">
    <source>
        <dbReference type="Proteomes" id="UP000268162"/>
    </source>
</evidence>
<feature type="non-terminal residue" evidence="1">
    <location>
        <position position="156"/>
    </location>
</feature>
<protein>
    <submittedName>
        <fullName evidence="1">Uncharacterized protein</fullName>
    </submittedName>
</protein>
<name>A0A4P9ZNZ6_9FUNG</name>
<dbReference type="AlphaFoldDB" id="A0A4P9ZNZ6"/>
<organism evidence="1 2">
    <name type="scientific">Dimargaris cristalligena</name>
    <dbReference type="NCBI Taxonomy" id="215637"/>
    <lineage>
        <taxon>Eukaryota</taxon>
        <taxon>Fungi</taxon>
        <taxon>Fungi incertae sedis</taxon>
        <taxon>Zoopagomycota</taxon>
        <taxon>Kickxellomycotina</taxon>
        <taxon>Dimargaritomycetes</taxon>
        <taxon>Dimargaritales</taxon>
        <taxon>Dimargaritaceae</taxon>
        <taxon>Dimargaris</taxon>
    </lineage>
</organism>
<dbReference type="Proteomes" id="UP000268162">
    <property type="component" value="Unassembled WGS sequence"/>
</dbReference>
<dbReference type="EMBL" id="ML003030">
    <property type="protein sequence ID" value="RKP34898.1"/>
    <property type="molecule type" value="Genomic_DNA"/>
</dbReference>
<keyword evidence="2" id="KW-1185">Reference proteome</keyword>
<sequence length="156" mass="17476">MMLNPPTVGATEVPEAPFMLDAFKDYFTGLGDGLFTRPTLTTEEESKVKSKITEDGDGPGYIDLGEVYHFGQTFQYFSQEAPSELVDPTDRFAAIFDESRDVSNNVRVGAAVELVARLFEVQKEHFQTFELAMVELGLYIGYMQPKLPNAIRLYTS</sequence>
<evidence type="ECO:0000313" key="1">
    <source>
        <dbReference type="EMBL" id="RKP34898.1"/>
    </source>
</evidence>
<proteinExistence type="predicted"/>